<dbReference type="EMBL" id="PGTM01000067">
    <property type="protein sequence ID" value="PJF36268.1"/>
    <property type="molecule type" value="Genomic_DNA"/>
</dbReference>
<dbReference type="SUPFAM" id="SSF53300">
    <property type="entry name" value="vWA-like"/>
    <property type="match status" value="1"/>
</dbReference>
<dbReference type="PANTHER" id="PTHR30634">
    <property type="entry name" value="OUTER MEMBRANE LOLAB LIPOPROTEIN INSERTION APPARATUS"/>
    <property type="match status" value="1"/>
</dbReference>
<proteinExistence type="predicted"/>
<dbReference type="Proteomes" id="UP000229681">
    <property type="component" value="Unassembled WGS sequence"/>
</dbReference>
<dbReference type="InterPro" id="IPR036465">
    <property type="entry name" value="vWFA_dom_sf"/>
</dbReference>
<dbReference type="InterPro" id="IPR050458">
    <property type="entry name" value="LolB"/>
</dbReference>
<evidence type="ECO:0008006" key="3">
    <source>
        <dbReference type="Google" id="ProtNLM"/>
    </source>
</evidence>
<evidence type="ECO:0000313" key="2">
    <source>
        <dbReference type="Proteomes" id="UP000229681"/>
    </source>
</evidence>
<gene>
    <name evidence="1" type="ORF">CUN49_06360</name>
</gene>
<evidence type="ECO:0000313" key="1">
    <source>
        <dbReference type="EMBL" id="PJF36268.1"/>
    </source>
</evidence>
<sequence>MSDSERLRRWRLVLGADACAEKALGALSATDRAMDSALEALYGASSKGESRKGGLGASAPNVARWLGDIRRYFPTSVVRVLQKDALERLNLKQMLLEPELLQSVVPDVHLAATLISLKDALPEETRATARQVVAQVVHELQQRLALSTQQAVRGSLSRTARTRRPRFAEIDWLRTIRANLRHYQPEYRTIVPETRIGYTKRRRALQDLILCVDQSGSMASSVVYAGVFGAVLASLPSLSTRFIAFDTAVVDLTESLGEPVDLLFGVQLGGGTDIHQALRYSQRLISRPLQTTLVLISDLYENGSPIGMLQCAAELIESGVQLIALLALSDDGAPSYDHSTAAHLAALGVPCFACTPDQFPSLMAAALSRADLSAWAATEDIVSVRAEA</sequence>
<protein>
    <recommendedName>
        <fullName evidence="3">VWFA domain-containing protein</fullName>
    </recommendedName>
</protein>
<dbReference type="Pfam" id="PF05762">
    <property type="entry name" value="VWA_CoxE"/>
    <property type="match status" value="1"/>
</dbReference>
<accession>A0A2M8PFE4</accession>
<reference evidence="1 2" key="1">
    <citation type="submission" date="2017-11" db="EMBL/GenBank/DDBJ databases">
        <title>Evolution of Phototrophy in the Chloroflexi Phylum Driven by Horizontal Gene Transfer.</title>
        <authorList>
            <person name="Ward L.M."/>
            <person name="Hemp J."/>
            <person name="Shih P.M."/>
            <person name="Mcglynn S.E."/>
            <person name="Fischer W."/>
        </authorList>
    </citation>
    <scope>NUCLEOTIDE SEQUENCE [LARGE SCALE GENOMIC DNA]</scope>
    <source>
        <strain evidence="1">JP3_13</strain>
    </source>
</reference>
<dbReference type="AlphaFoldDB" id="A0A2M8PFE4"/>
<dbReference type="InterPro" id="IPR008912">
    <property type="entry name" value="Uncharacterised_CoxE"/>
</dbReference>
<organism evidence="1 2">
    <name type="scientific">Candidatus Thermofonsia Clade 1 bacterium</name>
    <dbReference type="NCBI Taxonomy" id="2364210"/>
    <lineage>
        <taxon>Bacteria</taxon>
        <taxon>Bacillati</taxon>
        <taxon>Chloroflexota</taxon>
        <taxon>Candidatus Thermofontia</taxon>
        <taxon>Candidatus Thermofonsia Clade 1</taxon>
    </lineage>
</organism>
<dbReference type="PANTHER" id="PTHR30634:SF16">
    <property type="entry name" value="OUTER-MEMBRANE LIPOPROTEIN LOLB"/>
    <property type="match status" value="1"/>
</dbReference>
<dbReference type="Gene3D" id="3.40.50.410">
    <property type="entry name" value="von Willebrand factor, type A domain"/>
    <property type="match status" value="1"/>
</dbReference>
<comment type="caution">
    <text evidence="1">The sequence shown here is derived from an EMBL/GenBank/DDBJ whole genome shotgun (WGS) entry which is preliminary data.</text>
</comment>
<name>A0A2M8PFE4_9CHLR</name>